<evidence type="ECO:0000256" key="7">
    <source>
        <dbReference type="ARBA" id="ARBA00022989"/>
    </source>
</evidence>
<comment type="subcellular location">
    <subcellularLocation>
        <location evidence="2">Membrane</location>
        <topology evidence="2">Single-pass membrane protein</topology>
    </subcellularLocation>
</comment>
<dbReference type="InterPro" id="IPR017972">
    <property type="entry name" value="Cyt_P450_CS"/>
</dbReference>
<dbReference type="SUPFAM" id="SSF48264">
    <property type="entry name" value="Cytochrome P450"/>
    <property type="match status" value="1"/>
</dbReference>
<evidence type="ECO:0000256" key="11">
    <source>
        <dbReference type="ARBA" id="ARBA00023136"/>
    </source>
</evidence>
<evidence type="ECO:0000256" key="2">
    <source>
        <dbReference type="ARBA" id="ARBA00004167"/>
    </source>
</evidence>
<dbReference type="PRINTS" id="PR00463">
    <property type="entry name" value="EP450I"/>
</dbReference>
<dbReference type="Gene3D" id="1.10.630.10">
    <property type="entry name" value="Cytochrome P450"/>
    <property type="match status" value="1"/>
</dbReference>
<feature type="binding site" description="axial binding residue" evidence="12">
    <location>
        <position position="336"/>
    </location>
    <ligand>
        <name>heme</name>
        <dbReference type="ChEBI" id="CHEBI:30413"/>
    </ligand>
    <ligandPart>
        <name>Fe</name>
        <dbReference type="ChEBI" id="CHEBI:18248"/>
    </ligandPart>
</feature>
<keyword evidence="4 12" id="KW-0349">Heme</keyword>
<evidence type="ECO:0000256" key="9">
    <source>
        <dbReference type="ARBA" id="ARBA00023004"/>
    </source>
</evidence>
<dbReference type="STRING" id="670386.D3AZI7"/>
<gene>
    <name evidence="14" type="ORF">PPL_02369</name>
</gene>
<dbReference type="GeneID" id="31357894"/>
<evidence type="ECO:0000256" key="3">
    <source>
        <dbReference type="ARBA" id="ARBA00010617"/>
    </source>
</evidence>
<evidence type="ECO:0000256" key="12">
    <source>
        <dbReference type="PIRSR" id="PIRSR602401-1"/>
    </source>
</evidence>
<sequence length="389" mass="45053">MDRFIKHSKIIWSQTENIFYSNEDYNQYIRQITLLHIVPNKLKKIEGSMVDEINLLCSKFEEFAKSGEPCDPIRLMKLCSFNIIFRLLFSIHYPYVMEKNSSNNVIDFIESTLGLAGQSFASDYLHFLQPLFGRTKASRDYIESNRSIGRFLDTIIDERLKSKHDYSDPVDILDLYIIEYKANKITKNALTYVFFDLLLAATDTSSNTGSALIKVVCNQPEVQEKLYQELNTFIKKEPTLSDKNSTPYANAVIRETLRRFPVVPLGIPHQATKDCYFKGYFIKEGTQIIQNINGSMLSDEFWDDPMSFKPERFLGESNQKNVSRVKSVFGSGTRNCLGTSLAEYELYLWTAIIFKRFKFTRLTEEKIDDSMTFGLTSMPYPFKAKVELR</sequence>
<keyword evidence="5" id="KW-0812">Transmembrane</keyword>
<keyword evidence="15" id="KW-1185">Reference proteome</keyword>
<keyword evidence="11" id="KW-0472">Membrane</keyword>
<dbReference type="Proteomes" id="UP000001396">
    <property type="component" value="Unassembled WGS sequence"/>
</dbReference>
<dbReference type="GO" id="GO:0016020">
    <property type="term" value="C:membrane"/>
    <property type="evidence" value="ECO:0007669"/>
    <property type="project" value="UniProtKB-SubCell"/>
</dbReference>
<evidence type="ECO:0000256" key="1">
    <source>
        <dbReference type="ARBA" id="ARBA00001971"/>
    </source>
</evidence>
<dbReference type="EMBL" id="ADBJ01000008">
    <property type="protein sequence ID" value="EFA85366.1"/>
    <property type="molecule type" value="Genomic_DNA"/>
</dbReference>
<keyword evidence="7" id="KW-1133">Transmembrane helix</keyword>
<dbReference type="GO" id="GO:0016705">
    <property type="term" value="F:oxidoreductase activity, acting on paired donors, with incorporation or reduction of molecular oxygen"/>
    <property type="evidence" value="ECO:0007669"/>
    <property type="project" value="InterPro"/>
</dbReference>
<evidence type="ECO:0000256" key="6">
    <source>
        <dbReference type="ARBA" id="ARBA00022723"/>
    </source>
</evidence>
<evidence type="ECO:0000256" key="13">
    <source>
        <dbReference type="RuleBase" id="RU000461"/>
    </source>
</evidence>
<dbReference type="PANTHER" id="PTHR24303:SF31">
    <property type="entry name" value="CYTOCHROME P450 307A1-RELATED"/>
    <property type="match status" value="1"/>
</dbReference>
<evidence type="ECO:0000256" key="5">
    <source>
        <dbReference type="ARBA" id="ARBA00022692"/>
    </source>
</evidence>
<keyword evidence="10 13" id="KW-0503">Monooxygenase</keyword>
<dbReference type="GO" id="GO:0020037">
    <property type="term" value="F:heme binding"/>
    <property type="evidence" value="ECO:0007669"/>
    <property type="project" value="InterPro"/>
</dbReference>
<dbReference type="InterPro" id="IPR001128">
    <property type="entry name" value="Cyt_P450"/>
</dbReference>
<dbReference type="InterPro" id="IPR036396">
    <property type="entry name" value="Cyt_P450_sf"/>
</dbReference>
<dbReference type="GO" id="GO:0004497">
    <property type="term" value="F:monooxygenase activity"/>
    <property type="evidence" value="ECO:0007669"/>
    <property type="project" value="UniProtKB-KW"/>
</dbReference>
<evidence type="ECO:0000256" key="4">
    <source>
        <dbReference type="ARBA" id="ARBA00022617"/>
    </source>
</evidence>
<protein>
    <submittedName>
        <fullName evidence="14">Cytochrome P450 family protein</fullName>
    </submittedName>
</protein>
<accession>D3AZI7</accession>
<organism evidence="14 15">
    <name type="scientific">Heterostelium pallidum (strain ATCC 26659 / Pp 5 / PN500)</name>
    <name type="common">Cellular slime mold</name>
    <name type="synonym">Polysphondylium pallidum</name>
    <dbReference type="NCBI Taxonomy" id="670386"/>
    <lineage>
        <taxon>Eukaryota</taxon>
        <taxon>Amoebozoa</taxon>
        <taxon>Evosea</taxon>
        <taxon>Eumycetozoa</taxon>
        <taxon>Dictyostelia</taxon>
        <taxon>Acytosteliales</taxon>
        <taxon>Acytosteliaceae</taxon>
        <taxon>Heterostelium</taxon>
    </lineage>
</organism>
<evidence type="ECO:0000313" key="15">
    <source>
        <dbReference type="Proteomes" id="UP000001396"/>
    </source>
</evidence>
<keyword evidence="8 13" id="KW-0560">Oxidoreductase</keyword>
<comment type="similarity">
    <text evidence="3 13">Belongs to the cytochrome P450 family.</text>
</comment>
<dbReference type="RefSeq" id="XP_020437475.1">
    <property type="nucleotide sequence ID" value="XM_020573358.1"/>
</dbReference>
<comment type="caution">
    <text evidence="14">The sequence shown here is derived from an EMBL/GenBank/DDBJ whole genome shotgun (WGS) entry which is preliminary data.</text>
</comment>
<evidence type="ECO:0000313" key="14">
    <source>
        <dbReference type="EMBL" id="EFA85366.1"/>
    </source>
</evidence>
<dbReference type="PRINTS" id="PR00385">
    <property type="entry name" value="P450"/>
</dbReference>
<dbReference type="InParanoid" id="D3AZI7"/>
<evidence type="ECO:0000256" key="10">
    <source>
        <dbReference type="ARBA" id="ARBA00023033"/>
    </source>
</evidence>
<dbReference type="InterPro" id="IPR002401">
    <property type="entry name" value="Cyt_P450_E_grp-I"/>
</dbReference>
<dbReference type="PANTHER" id="PTHR24303">
    <property type="entry name" value="HEME-BINDING MONOOXYGENASE FAMILY"/>
    <property type="match status" value="1"/>
</dbReference>
<dbReference type="OMA" id="VAHCEYL"/>
<reference evidence="14 15" key="1">
    <citation type="journal article" date="2011" name="Genome Res.">
        <title>Phylogeny-wide analysis of social amoeba genomes highlights ancient origins for complex intercellular communication.</title>
        <authorList>
            <person name="Heidel A.J."/>
            <person name="Lawal H.M."/>
            <person name="Felder M."/>
            <person name="Schilde C."/>
            <person name="Helps N.R."/>
            <person name="Tunggal B."/>
            <person name="Rivero F."/>
            <person name="John U."/>
            <person name="Schleicher M."/>
            <person name="Eichinger L."/>
            <person name="Platzer M."/>
            <person name="Noegel A.A."/>
            <person name="Schaap P."/>
            <person name="Gloeckner G."/>
        </authorList>
    </citation>
    <scope>NUCLEOTIDE SEQUENCE [LARGE SCALE GENOMIC DNA]</scope>
    <source>
        <strain evidence="15">ATCC 26659 / Pp 5 / PN500</strain>
    </source>
</reference>
<dbReference type="AlphaFoldDB" id="D3AZI7"/>
<name>D3AZI7_HETP5</name>
<proteinExistence type="inferred from homology"/>
<comment type="cofactor">
    <cofactor evidence="1 12">
        <name>heme</name>
        <dbReference type="ChEBI" id="CHEBI:30413"/>
    </cofactor>
</comment>
<dbReference type="GO" id="GO:0005506">
    <property type="term" value="F:iron ion binding"/>
    <property type="evidence" value="ECO:0007669"/>
    <property type="project" value="InterPro"/>
</dbReference>
<keyword evidence="6 12" id="KW-0479">Metal-binding</keyword>
<dbReference type="Pfam" id="PF00067">
    <property type="entry name" value="p450"/>
    <property type="match status" value="1"/>
</dbReference>
<keyword evidence="9 12" id="KW-0408">Iron</keyword>
<evidence type="ECO:0000256" key="8">
    <source>
        <dbReference type="ARBA" id="ARBA00023002"/>
    </source>
</evidence>
<dbReference type="PROSITE" id="PS00086">
    <property type="entry name" value="CYTOCHROME_P450"/>
    <property type="match status" value="1"/>
</dbReference>